<name>A0AC61DBH1_9FIRM</name>
<reference evidence="1" key="1">
    <citation type="submission" date="2017-10" db="EMBL/GenBank/DDBJ databases">
        <title>Genome sequence of cellulolytic Lachnospiraceae bacterium XHS1971 isolated from hotspring sediment.</title>
        <authorList>
            <person name="Vasudevan G."/>
            <person name="Joshi A.J."/>
            <person name="Hivarkar S."/>
            <person name="Lanjekar V.B."/>
            <person name="Dhakephalkar P.K."/>
            <person name="Dagar S."/>
        </authorList>
    </citation>
    <scope>NUCLEOTIDE SEQUENCE</scope>
    <source>
        <strain evidence="1">XHS1971</strain>
    </source>
</reference>
<comment type="caution">
    <text evidence="1">The sequence shown here is derived from an EMBL/GenBank/DDBJ whole genome shotgun (WGS) entry which is preliminary data.</text>
</comment>
<protein>
    <submittedName>
        <fullName evidence="1">Uncharacterized protein</fullName>
    </submittedName>
</protein>
<evidence type="ECO:0000313" key="2">
    <source>
        <dbReference type="Proteomes" id="UP000224460"/>
    </source>
</evidence>
<organism evidence="1 2">
    <name type="scientific">Sporanaerobium hydrogeniformans</name>
    <dbReference type="NCBI Taxonomy" id="3072179"/>
    <lineage>
        <taxon>Bacteria</taxon>
        <taxon>Bacillati</taxon>
        <taxon>Bacillota</taxon>
        <taxon>Clostridia</taxon>
        <taxon>Lachnospirales</taxon>
        <taxon>Lachnospiraceae</taxon>
        <taxon>Sporanaerobium</taxon>
    </lineage>
</organism>
<keyword evidence="2" id="KW-1185">Reference proteome</keyword>
<accession>A0AC61DBH1</accession>
<proteinExistence type="predicted"/>
<sequence length="373" mass="43516">MKNKLSYTVGFLFLLYIFSFFVFQLLGKDKAFSELENRNLSLLPSFSQEKFFSGDFSKDFEKYIADQFPFRNHFISMKAYSERTLQKKDNNGVYIGKDHYFIQNFIKPDMELAKRNATYINDFAKHFNVTLLLAPTSTKILEDKLPPFATPYDEGRYLEDFITLLSGDIKVIPVLETLLAKKNEPIYYKTDHHWTTLGAYYSYRTLAHELGFTPLELNDFDIINASSSFYGSLFSKGNFTFAQPDNLQLFHFKNPPQLEVTYVAENRVTDTLYEYSHLKSKDKYSVFLDNNHPIITIKSSINNGKKLMLIKDSYANCLIPFLTHHYEEIHVLDLRFLNMPLKSYATENGFEDILFLYNIQNFSGEGKLSLLRN</sequence>
<dbReference type="EMBL" id="PEDL01000015">
    <property type="protein sequence ID" value="PHV69996.1"/>
    <property type="molecule type" value="Genomic_DNA"/>
</dbReference>
<dbReference type="Proteomes" id="UP000224460">
    <property type="component" value="Unassembled WGS sequence"/>
</dbReference>
<evidence type="ECO:0000313" key="1">
    <source>
        <dbReference type="EMBL" id="PHV69996.1"/>
    </source>
</evidence>
<gene>
    <name evidence="1" type="ORF">CS063_12680</name>
</gene>